<dbReference type="EMBL" id="JALJOQ010000006">
    <property type="protein sequence ID" value="KAK9812482.1"/>
    <property type="molecule type" value="Genomic_DNA"/>
</dbReference>
<dbReference type="InterPro" id="IPR002048">
    <property type="entry name" value="EF_hand_dom"/>
</dbReference>
<proteinExistence type="inferred from homology"/>
<accession>A0AAW1PVU6</accession>
<dbReference type="PROSITE" id="PS50222">
    <property type="entry name" value="EF_HAND_2"/>
    <property type="match status" value="1"/>
</dbReference>
<evidence type="ECO:0000256" key="3">
    <source>
        <dbReference type="ARBA" id="ARBA00012637"/>
    </source>
</evidence>
<keyword evidence="7" id="KW-0106">Calcium</keyword>
<dbReference type="GO" id="GO:0005743">
    <property type="term" value="C:mitochondrial inner membrane"/>
    <property type="evidence" value="ECO:0007669"/>
    <property type="project" value="UniProtKB-SubCell"/>
</dbReference>
<evidence type="ECO:0000313" key="16">
    <source>
        <dbReference type="Proteomes" id="UP001465755"/>
    </source>
</evidence>
<dbReference type="InterPro" id="IPR054585">
    <property type="entry name" value="NDH2-like_C"/>
</dbReference>
<dbReference type="InterPro" id="IPR045024">
    <property type="entry name" value="NDH-2"/>
</dbReference>
<evidence type="ECO:0000256" key="6">
    <source>
        <dbReference type="ARBA" id="ARBA00022827"/>
    </source>
</evidence>
<evidence type="ECO:0000256" key="7">
    <source>
        <dbReference type="ARBA" id="ARBA00022837"/>
    </source>
</evidence>
<dbReference type="InterPro" id="IPR036188">
    <property type="entry name" value="FAD/NAD-bd_sf"/>
</dbReference>
<keyword evidence="16" id="KW-1185">Reference proteome</keyword>
<keyword evidence="9" id="KW-0560">Oxidoreductase</keyword>
<evidence type="ECO:0000256" key="1">
    <source>
        <dbReference type="ARBA" id="ARBA00004137"/>
    </source>
</evidence>
<dbReference type="PANTHER" id="PTHR43706">
    <property type="entry name" value="NADH DEHYDROGENASE"/>
    <property type="match status" value="1"/>
</dbReference>
<comment type="caution">
    <text evidence="15">The sequence shown here is derived from an EMBL/GenBank/DDBJ whole genome shotgun (WGS) entry which is preliminary data.</text>
</comment>
<dbReference type="SUPFAM" id="SSF51905">
    <property type="entry name" value="FAD/NAD(P)-binding domain"/>
    <property type="match status" value="2"/>
</dbReference>
<reference evidence="15 16" key="1">
    <citation type="journal article" date="2024" name="Nat. Commun.">
        <title>Phylogenomics reveals the evolutionary origins of lichenization in chlorophyte algae.</title>
        <authorList>
            <person name="Puginier C."/>
            <person name="Libourel C."/>
            <person name="Otte J."/>
            <person name="Skaloud P."/>
            <person name="Haon M."/>
            <person name="Grisel S."/>
            <person name="Petersen M."/>
            <person name="Berrin J.G."/>
            <person name="Delaux P.M."/>
            <person name="Dal Grande F."/>
            <person name="Keller J."/>
        </authorList>
    </citation>
    <scope>NUCLEOTIDE SEQUENCE [LARGE SCALE GENOMIC DNA]</scope>
    <source>
        <strain evidence="15 16">SAG 2036</strain>
    </source>
</reference>
<evidence type="ECO:0000256" key="4">
    <source>
        <dbReference type="ARBA" id="ARBA00022630"/>
    </source>
</evidence>
<dbReference type="PROSITE" id="PS00018">
    <property type="entry name" value="EF_HAND_1"/>
    <property type="match status" value="1"/>
</dbReference>
<dbReference type="GO" id="GO:0005509">
    <property type="term" value="F:calcium ion binding"/>
    <property type="evidence" value="ECO:0007669"/>
    <property type="project" value="InterPro"/>
</dbReference>
<dbReference type="AlphaFoldDB" id="A0AAW1PVU6"/>
<protein>
    <recommendedName>
        <fullName evidence="3">NADH:ubiquinone reductase (non-electrogenic)</fullName>
        <ecNumber evidence="3">1.6.5.9</ecNumber>
    </recommendedName>
</protein>
<feature type="compositionally biased region" description="Polar residues" evidence="13">
    <location>
        <begin position="43"/>
        <end position="59"/>
    </location>
</feature>
<dbReference type="PANTHER" id="PTHR43706:SF47">
    <property type="entry name" value="EXTERNAL NADH-UBIQUINONE OXIDOREDUCTASE 1, MITOCHONDRIAL-RELATED"/>
    <property type="match status" value="1"/>
</dbReference>
<dbReference type="Pfam" id="PF07992">
    <property type="entry name" value="Pyr_redox_2"/>
    <property type="match status" value="1"/>
</dbReference>
<sequence>MQQTRCFFPNRHSLVPPRPPPRVNQQRPSAVLSPEKPREATQEKPSTASPPQRESSSTRPTDKPRVVVLGSGWGAASFVKSLSKRASQQMDLILVSDRTYFLYTPLLPAAATGTVEERSIVEPVRRIMAGKGRYYEAEATAIDPKNKTITAHFPEDAEKNPRDVPIESNLRSFQIPYDILVLGVGSVNNTFGIEGVKEHTSFFKSADDAQFLRRQVSACFERASLPDTPPEERRQLLSFVIVGGGPTGVEVAAELHDMVQDDLRKIYGDFVNEVRIRVIELQDHVLSTYDRAISIYTANVFKRSGIELVLNSRVQSVAKNKVSVVGPNKEVTDIPFGACVWATGVAMSPLTKQLQGKLPGNLQHHFRSIVTDECLQVKGSEGSIYAIGDAATIEQERAMVHAQRLFEQADANRDGVLCVTELRDVLRTASATYSHLQEHALFLDSQFGGEKRWGGMVKQALEKARVARVKPNGAAPAVTTLKGMDQDTELTKEQFEALLGKIDDGLRALPATAQVAAQQGKYLAKLLTAGKVKPGASPLGQVEPFKYGHKGSLAYVGRDKAVMDVPGIQPLTGFAAGLLWKGYETYSQISIRNMLLVAGDWVRTKLFGRDISRM</sequence>
<dbReference type="Proteomes" id="UP001465755">
    <property type="component" value="Unassembled WGS sequence"/>
</dbReference>
<evidence type="ECO:0000256" key="5">
    <source>
        <dbReference type="ARBA" id="ARBA00022792"/>
    </source>
</evidence>
<comment type="catalytic activity">
    <reaction evidence="12">
        <text>a ubiquinone + NADH + H(+) = a ubiquinol + NAD(+)</text>
        <dbReference type="Rhea" id="RHEA:23152"/>
        <dbReference type="Rhea" id="RHEA-COMP:9565"/>
        <dbReference type="Rhea" id="RHEA-COMP:9566"/>
        <dbReference type="ChEBI" id="CHEBI:15378"/>
        <dbReference type="ChEBI" id="CHEBI:16389"/>
        <dbReference type="ChEBI" id="CHEBI:17976"/>
        <dbReference type="ChEBI" id="CHEBI:57540"/>
        <dbReference type="ChEBI" id="CHEBI:57945"/>
    </reaction>
</comment>
<feature type="region of interest" description="Disordered" evidence="13">
    <location>
        <begin position="1"/>
        <end position="66"/>
    </location>
</feature>
<comment type="catalytic activity">
    <reaction evidence="11">
        <text>a quinone + NADH + H(+) = a quinol + NAD(+)</text>
        <dbReference type="Rhea" id="RHEA:46160"/>
        <dbReference type="ChEBI" id="CHEBI:15378"/>
        <dbReference type="ChEBI" id="CHEBI:24646"/>
        <dbReference type="ChEBI" id="CHEBI:57540"/>
        <dbReference type="ChEBI" id="CHEBI:57945"/>
        <dbReference type="ChEBI" id="CHEBI:132124"/>
        <dbReference type="EC" id="1.6.5.9"/>
    </reaction>
</comment>
<keyword evidence="5" id="KW-0999">Mitochondrion inner membrane</keyword>
<dbReference type="InterPro" id="IPR023753">
    <property type="entry name" value="FAD/NAD-binding_dom"/>
</dbReference>
<dbReference type="GO" id="GO:0050136">
    <property type="term" value="F:NADH dehydrogenase (quinone) (non-electrogenic) activity"/>
    <property type="evidence" value="ECO:0007669"/>
    <property type="project" value="UniProtKB-EC"/>
</dbReference>
<comment type="subcellular location">
    <subcellularLocation>
        <location evidence="1">Mitochondrion inner membrane</location>
        <topology evidence="1">Peripheral membrane protein</topology>
        <orientation evidence="1">Intermembrane side</orientation>
    </subcellularLocation>
</comment>
<evidence type="ECO:0000259" key="14">
    <source>
        <dbReference type="PROSITE" id="PS50222"/>
    </source>
</evidence>
<evidence type="ECO:0000256" key="2">
    <source>
        <dbReference type="ARBA" id="ARBA00005272"/>
    </source>
</evidence>
<gene>
    <name evidence="15" type="ORF">WJX73_003352</name>
</gene>
<evidence type="ECO:0000256" key="10">
    <source>
        <dbReference type="ARBA" id="ARBA00023027"/>
    </source>
</evidence>
<organism evidence="15 16">
    <name type="scientific">Symbiochloris irregularis</name>
    <dbReference type="NCBI Taxonomy" id="706552"/>
    <lineage>
        <taxon>Eukaryota</taxon>
        <taxon>Viridiplantae</taxon>
        <taxon>Chlorophyta</taxon>
        <taxon>core chlorophytes</taxon>
        <taxon>Trebouxiophyceae</taxon>
        <taxon>Trebouxiales</taxon>
        <taxon>Trebouxiaceae</taxon>
        <taxon>Symbiochloris</taxon>
    </lineage>
</organism>
<evidence type="ECO:0000256" key="13">
    <source>
        <dbReference type="SAM" id="MobiDB-lite"/>
    </source>
</evidence>
<dbReference type="Pfam" id="PF22366">
    <property type="entry name" value="NDH2_C"/>
    <property type="match status" value="1"/>
</dbReference>
<keyword evidence="5" id="KW-0496">Mitochondrion</keyword>
<evidence type="ECO:0000313" key="15">
    <source>
        <dbReference type="EMBL" id="KAK9812482.1"/>
    </source>
</evidence>
<name>A0AAW1PVU6_9CHLO</name>
<dbReference type="EC" id="1.6.5.9" evidence="3"/>
<evidence type="ECO:0000256" key="11">
    <source>
        <dbReference type="ARBA" id="ARBA00047599"/>
    </source>
</evidence>
<dbReference type="InterPro" id="IPR011992">
    <property type="entry name" value="EF-hand-dom_pair"/>
</dbReference>
<keyword evidence="10" id="KW-0520">NAD</keyword>
<dbReference type="SUPFAM" id="SSF47473">
    <property type="entry name" value="EF-hand"/>
    <property type="match status" value="1"/>
</dbReference>
<keyword evidence="8" id="KW-0809">Transit peptide</keyword>
<evidence type="ECO:0000256" key="9">
    <source>
        <dbReference type="ARBA" id="ARBA00023002"/>
    </source>
</evidence>
<dbReference type="InterPro" id="IPR018247">
    <property type="entry name" value="EF_Hand_1_Ca_BS"/>
</dbReference>
<evidence type="ECO:0000256" key="8">
    <source>
        <dbReference type="ARBA" id="ARBA00022946"/>
    </source>
</evidence>
<keyword evidence="5" id="KW-0472">Membrane</keyword>
<keyword evidence="4" id="KW-0285">Flavoprotein</keyword>
<evidence type="ECO:0000256" key="12">
    <source>
        <dbReference type="ARBA" id="ARBA00049010"/>
    </source>
</evidence>
<dbReference type="Gene3D" id="3.50.50.100">
    <property type="match status" value="2"/>
</dbReference>
<keyword evidence="6" id="KW-0274">FAD</keyword>
<comment type="similarity">
    <text evidence="2">Belongs to the NADH dehydrogenase family.</text>
</comment>
<feature type="domain" description="EF-hand" evidence="14">
    <location>
        <begin position="397"/>
        <end position="432"/>
    </location>
</feature>